<dbReference type="GeneID" id="109394792"/>
<evidence type="ECO:0000313" key="16">
    <source>
        <dbReference type="RefSeq" id="XP_019520816.1"/>
    </source>
</evidence>
<evidence type="ECO:0000256" key="11">
    <source>
        <dbReference type="ARBA" id="ARBA00023242"/>
    </source>
</evidence>
<keyword evidence="5" id="KW-0597">Phosphoprotein</keyword>
<feature type="region of interest" description="Disordered" evidence="13">
    <location>
        <begin position="680"/>
        <end position="704"/>
    </location>
</feature>
<dbReference type="OrthoDB" id="2420415at2759"/>
<dbReference type="Pfam" id="PF22566">
    <property type="entry name" value="UBA_8"/>
    <property type="match status" value="1"/>
</dbReference>
<feature type="compositionally biased region" description="Polar residues" evidence="13">
    <location>
        <begin position="475"/>
        <end position="484"/>
    </location>
</feature>
<accession>A0A8B7T550</accession>
<organism evidence="15 16">
    <name type="scientific">Hipposideros armiger</name>
    <name type="common">Great Himalayan leaf-nosed bat</name>
    <dbReference type="NCBI Taxonomy" id="186990"/>
    <lineage>
        <taxon>Eukaryota</taxon>
        <taxon>Metazoa</taxon>
        <taxon>Chordata</taxon>
        <taxon>Craniata</taxon>
        <taxon>Vertebrata</taxon>
        <taxon>Euteleostomi</taxon>
        <taxon>Mammalia</taxon>
        <taxon>Eutheria</taxon>
        <taxon>Laurasiatheria</taxon>
        <taxon>Chiroptera</taxon>
        <taxon>Yinpterochiroptera</taxon>
        <taxon>Rhinolophoidea</taxon>
        <taxon>Hipposideridae</taxon>
        <taxon>Hipposideros</taxon>
    </lineage>
</organism>
<keyword evidence="10" id="KW-0832">Ubl conjugation</keyword>
<dbReference type="Gene3D" id="3.90.70.10">
    <property type="entry name" value="Cysteine proteinases"/>
    <property type="match status" value="1"/>
</dbReference>
<keyword evidence="11" id="KW-0539">Nucleus</keyword>
<feature type="region of interest" description="Disordered" evidence="13">
    <location>
        <begin position="459"/>
        <end position="512"/>
    </location>
</feature>
<dbReference type="CDD" id="cd02665">
    <property type="entry name" value="Peptidase_C19I"/>
    <property type="match status" value="1"/>
</dbReference>
<protein>
    <recommendedName>
        <fullName evidence="3">ubiquitinyl hydrolase 1</fullName>
        <ecNumber evidence="3">3.4.19.12</ecNumber>
    </recommendedName>
</protein>
<dbReference type="GO" id="GO:0005829">
    <property type="term" value="C:cytosol"/>
    <property type="evidence" value="ECO:0007669"/>
    <property type="project" value="TreeGrafter"/>
</dbReference>
<sequence>MLLNQLREITGIQDPSFLHEALKASNGDITLAVSLLTDERVKEPSQDTVATEPSEVEGSAATKEILAKVIDLTHDNKDDLQAAIALSLLESPKVQADGRDLNRMHEATSAETKRSKRKRCEVWGENPNPNDWRRVDGWPVGLKNVGNTCWFSAVIQSLFQLPEFRRLVLSYSLPQSVLENCPSHTEKRNIMFMQELQYLFALMMGSNRKFVDPSAALDLLKGAFRSPEEQQQDVSEFTHKLLDWLEDAFQLAVNVNSNPRKKSENPMVQLFYGTFLTEGVREGKPFCNNETFGQYPLQVNGYRNLDECLEGAMVEGDVELLPSAHSVEYGQECWFTKLPPVLTFELSRFEFNQSLGQPEKIHNKLEFPQIIYMDRYMYRSKELIRSKRECIRKLKAEVKVLQQKLERYVKYGSGPARFPLPDMLKYVLEFASTKPASESSPSPSDTRVTLPLSSVRCPVSDLTSKESTSKESSSQDVESIFSSEDSLHKSKTMNKPLTSSRTSMEMPAHPAPRTVTDEEINFVKSCLQRWRSEIEQDIQDLKNCIASTTQTIEQMYCDPLLHQVPYRLHAVLVHEGQANAGHYWAYIYNQPRQVWLKYNDISVTESSWEELERDSYGGLRNVSAYCLMYINDKLPHFNAEAAPNESDQMLGELEALSVELKHYIQEDNWRFEQEVEEWEEEQSCKIPQMESSTNSSSQDFSTSQESSVASSHGVRCLSSEHAVIVKEQTAQAIANTAHAYEKSGVEAALSEAFHEEYSRLYLLAKETPTPHSDPRLQHVLVYFFQNEAPKRVVERTLLEQFADKNLSYDERSISIMKVAQAKLKEIGPDDMNMEEYKKWHEDYSLFRKVSVYLLTGLELYQKGKYQEALSYLVYAYQSNAALLMKGPRRGVKESVIALYRRKCLLELNAKAASLFETNDDHSVTEGINVMNELIIPCIHLIINNDISKDDLDAIEIMRKHWCSYLGQDIAENLQLCLGEFLPRLLDPSAEIIVLKEPPTIRPNSPYDLCSRFAAVMESIQGVSTVTVK</sequence>
<gene>
    <name evidence="16 17" type="primary">USP28</name>
</gene>
<dbReference type="InterPro" id="IPR038765">
    <property type="entry name" value="Papain-like_cys_pep_sf"/>
</dbReference>
<dbReference type="PANTHER" id="PTHR24006">
    <property type="entry name" value="UBIQUITIN CARBOXYL-TERMINAL HYDROLASE"/>
    <property type="match status" value="1"/>
</dbReference>
<reference evidence="16 17" key="1">
    <citation type="submission" date="2025-04" db="UniProtKB">
        <authorList>
            <consortium name="RefSeq"/>
        </authorList>
    </citation>
    <scope>IDENTIFICATION</scope>
    <source>
        <tissue evidence="16 17">Muscle</tissue>
    </source>
</reference>
<dbReference type="InterPro" id="IPR001394">
    <property type="entry name" value="Peptidase_C19_UCH"/>
</dbReference>
<proteinExistence type="predicted"/>
<dbReference type="Gene3D" id="6.10.250.1720">
    <property type="match status" value="1"/>
</dbReference>
<evidence type="ECO:0000256" key="9">
    <source>
        <dbReference type="ARBA" id="ARBA00022807"/>
    </source>
</evidence>
<dbReference type="InterPro" id="IPR054109">
    <property type="entry name" value="UBA_8"/>
</dbReference>
<evidence type="ECO:0000313" key="15">
    <source>
        <dbReference type="Proteomes" id="UP000694851"/>
    </source>
</evidence>
<dbReference type="InterPro" id="IPR018200">
    <property type="entry name" value="USP_CS"/>
</dbReference>
<comment type="subcellular location">
    <subcellularLocation>
        <location evidence="2">Nucleus</location>
    </subcellularLocation>
</comment>
<evidence type="ECO:0000256" key="1">
    <source>
        <dbReference type="ARBA" id="ARBA00000707"/>
    </source>
</evidence>
<dbReference type="RefSeq" id="XP_019520821.1">
    <property type="nucleotide sequence ID" value="XM_019665276.1"/>
</dbReference>
<dbReference type="GO" id="GO:0016579">
    <property type="term" value="P:protein deubiquitination"/>
    <property type="evidence" value="ECO:0007669"/>
    <property type="project" value="InterPro"/>
</dbReference>
<keyword evidence="4" id="KW-1017">Isopeptide bond</keyword>
<dbReference type="CDD" id="cd14355">
    <property type="entry name" value="UBA_UBP28"/>
    <property type="match status" value="1"/>
</dbReference>
<feature type="compositionally biased region" description="Polar residues" evidence="13">
    <location>
        <begin position="493"/>
        <end position="503"/>
    </location>
</feature>
<evidence type="ECO:0000256" key="4">
    <source>
        <dbReference type="ARBA" id="ARBA00022499"/>
    </source>
</evidence>
<evidence type="ECO:0000256" key="3">
    <source>
        <dbReference type="ARBA" id="ARBA00012759"/>
    </source>
</evidence>
<keyword evidence="15" id="KW-1185">Reference proteome</keyword>
<dbReference type="InterPro" id="IPR009060">
    <property type="entry name" value="UBA-like_sf"/>
</dbReference>
<dbReference type="GO" id="GO:0000077">
    <property type="term" value="P:DNA damage checkpoint signaling"/>
    <property type="evidence" value="ECO:0007669"/>
    <property type="project" value="TreeGrafter"/>
</dbReference>
<dbReference type="Gene3D" id="1.10.8.10">
    <property type="entry name" value="DNA helicase RuvA subunit, C-terminal domain"/>
    <property type="match status" value="1"/>
</dbReference>
<dbReference type="Proteomes" id="UP000694851">
    <property type="component" value="Unplaced"/>
</dbReference>
<comment type="catalytic activity">
    <reaction evidence="1">
        <text>Thiol-dependent hydrolysis of ester, thioester, amide, peptide and isopeptide bonds formed by the C-terminal Gly of ubiquitin (a 76-residue protein attached to proteins as an intracellular targeting signal).</text>
        <dbReference type="EC" id="3.4.19.12"/>
    </reaction>
</comment>
<feature type="domain" description="USP" evidence="14">
    <location>
        <begin position="140"/>
        <end position="632"/>
    </location>
</feature>
<dbReference type="InterPro" id="IPR050164">
    <property type="entry name" value="Peptidase_C19"/>
</dbReference>
<dbReference type="InterPro" id="IPR028889">
    <property type="entry name" value="USP"/>
</dbReference>
<dbReference type="PROSITE" id="PS00973">
    <property type="entry name" value="USP_2"/>
    <property type="match status" value="1"/>
</dbReference>
<evidence type="ECO:0000259" key="14">
    <source>
        <dbReference type="PROSITE" id="PS50235"/>
    </source>
</evidence>
<keyword evidence="9" id="KW-0788">Thiol protease</keyword>
<evidence type="ECO:0000256" key="13">
    <source>
        <dbReference type="SAM" id="MobiDB-lite"/>
    </source>
</evidence>
<dbReference type="Pfam" id="PF21909">
    <property type="entry name" value="USP_UIM_N"/>
    <property type="match status" value="1"/>
</dbReference>
<dbReference type="SUPFAM" id="SSF54001">
    <property type="entry name" value="Cysteine proteinases"/>
    <property type="match status" value="1"/>
</dbReference>
<dbReference type="GO" id="GO:0006508">
    <property type="term" value="P:proteolysis"/>
    <property type="evidence" value="ECO:0007669"/>
    <property type="project" value="UniProtKB-KW"/>
</dbReference>
<dbReference type="PROSITE" id="PS50235">
    <property type="entry name" value="USP_3"/>
    <property type="match status" value="1"/>
</dbReference>
<dbReference type="GO" id="GO:0004843">
    <property type="term" value="F:cysteine-type deubiquitinase activity"/>
    <property type="evidence" value="ECO:0007669"/>
    <property type="project" value="UniProtKB-EC"/>
</dbReference>
<dbReference type="AlphaFoldDB" id="A0A8B7T550"/>
<dbReference type="GO" id="GO:0005634">
    <property type="term" value="C:nucleus"/>
    <property type="evidence" value="ECO:0007669"/>
    <property type="project" value="UniProtKB-SubCell"/>
</dbReference>
<dbReference type="EC" id="3.4.19.12" evidence="3"/>
<evidence type="ECO:0000256" key="2">
    <source>
        <dbReference type="ARBA" id="ARBA00004123"/>
    </source>
</evidence>
<dbReference type="CTD" id="57646"/>
<dbReference type="FunFam" id="3.90.70.10:FF:000004">
    <property type="entry name" value="Putative ubiquitin carboxyl-terminal hydrolase 25"/>
    <property type="match status" value="1"/>
</dbReference>
<keyword evidence="8 16" id="KW-0378">Hydrolase</keyword>
<feature type="coiled-coil region" evidence="12">
    <location>
        <begin position="384"/>
        <end position="411"/>
    </location>
</feature>
<dbReference type="RefSeq" id="XP_019520816.1">
    <property type="nucleotide sequence ID" value="XM_019665271.1"/>
</dbReference>
<dbReference type="SUPFAM" id="SSF46934">
    <property type="entry name" value="UBA-like"/>
    <property type="match status" value="1"/>
</dbReference>
<dbReference type="InterPro" id="IPR054108">
    <property type="entry name" value="USP25/28_UIM"/>
</dbReference>
<evidence type="ECO:0000256" key="5">
    <source>
        <dbReference type="ARBA" id="ARBA00022553"/>
    </source>
</evidence>
<evidence type="ECO:0000256" key="6">
    <source>
        <dbReference type="ARBA" id="ARBA00022670"/>
    </source>
</evidence>
<evidence type="ECO:0000256" key="8">
    <source>
        <dbReference type="ARBA" id="ARBA00022801"/>
    </source>
</evidence>
<evidence type="ECO:0000256" key="7">
    <source>
        <dbReference type="ARBA" id="ARBA00022786"/>
    </source>
</evidence>
<evidence type="ECO:0000256" key="10">
    <source>
        <dbReference type="ARBA" id="ARBA00022843"/>
    </source>
</evidence>
<evidence type="ECO:0000313" key="17">
    <source>
        <dbReference type="RefSeq" id="XP_019520821.1"/>
    </source>
</evidence>
<keyword evidence="6" id="KW-0645">Protease</keyword>
<evidence type="ECO:0000256" key="12">
    <source>
        <dbReference type="SAM" id="Coils"/>
    </source>
</evidence>
<keyword evidence="7" id="KW-0833">Ubl conjugation pathway</keyword>
<dbReference type="CDD" id="cd20487">
    <property type="entry name" value="USP28_C"/>
    <property type="match status" value="1"/>
</dbReference>
<dbReference type="PROSITE" id="PS00972">
    <property type="entry name" value="USP_1"/>
    <property type="match status" value="1"/>
</dbReference>
<dbReference type="Pfam" id="PF00443">
    <property type="entry name" value="UCH"/>
    <property type="match status" value="1"/>
</dbReference>
<keyword evidence="12" id="KW-0175">Coiled coil</keyword>
<dbReference type="PANTHER" id="PTHR24006:SF678">
    <property type="entry name" value="UBIQUITIN CARBOXYL-TERMINAL HYDROLASE 28"/>
    <property type="match status" value="1"/>
</dbReference>
<feature type="compositionally biased region" description="Low complexity" evidence="13">
    <location>
        <begin position="690"/>
        <end position="704"/>
    </location>
</feature>
<name>A0A8B7T550_HIPAR</name>